<gene>
    <name evidence="1" type="ORF">DQG23_25925</name>
</gene>
<accession>A0A329ME57</accession>
<keyword evidence="2" id="KW-1185">Reference proteome</keyword>
<evidence type="ECO:0000313" key="1">
    <source>
        <dbReference type="EMBL" id="RAV17852.1"/>
    </source>
</evidence>
<organism evidence="1 2">
    <name type="scientific">Paenibacillus contaminans</name>
    <dbReference type="NCBI Taxonomy" id="450362"/>
    <lineage>
        <taxon>Bacteria</taxon>
        <taxon>Bacillati</taxon>
        <taxon>Bacillota</taxon>
        <taxon>Bacilli</taxon>
        <taxon>Bacillales</taxon>
        <taxon>Paenibacillaceae</taxon>
        <taxon>Paenibacillus</taxon>
    </lineage>
</organism>
<dbReference type="Proteomes" id="UP000250369">
    <property type="component" value="Unassembled WGS sequence"/>
</dbReference>
<protein>
    <submittedName>
        <fullName evidence="1">Uncharacterized protein</fullName>
    </submittedName>
</protein>
<comment type="caution">
    <text evidence="1">The sequence shown here is derived from an EMBL/GenBank/DDBJ whole genome shotgun (WGS) entry which is preliminary data.</text>
</comment>
<dbReference type="AlphaFoldDB" id="A0A329ME57"/>
<name>A0A329ME57_9BACL</name>
<reference evidence="1 2" key="1">
    <citation type="journal article" date="2009" name="Int. J. Syst. Evol. Microbiol.">
        <title>Paenibacillus contaminans sp. nov., isolated from a contaminated laboratory plate.</title>
        <authorList>
            <person name="Chou J.H."/>
            <person name="Lee J.H."/>
            <person name="Lin M.C."/>
            <person name="Chang P.S."/>
            <person name="Arun A.B."/>
            <person name="Young C.C."/>
            <person name="Chen W.M."/>
        </authorList>
    </citation>
    <scope>NUCLEOTIDE SEQUENCE [LARGE SCALE GENOMIC DNA]</scope>
    <source>
        <strain evidence="1 2">CKOBP-6</strain>
    </source>
</reference>
<dbReference type="EMBL" id="QMFB01000017">
    <property type="protein sequence ID" value="RAV17852.1"/>
    <property type="molecule type" value="Genomic_DNA"/>
</dbReference>
<proteinExistence type="predicted"/>
<sequence length="71" mass="8483">MKNGSLAKFVLSPDVPLRKNEDVEKRTNWKTCGYFQVQGEKRVLNRVEQRHRERRLYPVVPLQQLDVFKRG</sequence>
<evidence type="ECO:0000313" key="2">
    <source>
        <dbReference type="Proteomes" id="UP000250369"/>
    </source>
</evidence>